<dbReference type="GO" id="GO:0030894">
    <property type="term" value="C:replisome"/>
    <property type="evidence" value="ECO:0007669"/>
    <property type="project" value="TreeGrafter"/>
</dbReference>
<dbReference type="InterPro" id="IPR011545">
    <property type="entry name" value="DEAD/DEAH_box_helicase_dom"/>
</dbReference>
<evidence type="ECO:0000313" key="16">
    <source>
        <dbReference type="Proteomes" id="UP000190897"/>
    </source>
</evidence>
<evidence type="ECO:0000256" key="8">
    <source>
        <dbReference type="ARBA" id="ARBA00023235"/>
    </source>
</evidence>
<evidence type="ECO:0000256" key="1">
    <source>
        <dbReference type="ARBA" id="ARBA00005446"/>
    </source>
</evidence>
<dbReference type="GO" id="GO:0043138">
    <property type="term" value="F:3'-5' DNA helicase activity"/>
    <property type="evidence" value="ECO:0007669"/>
    <property type="project" value="UniProtKB-EC"/>
</dbReference>
<dbReference type="GO" id="GO:0005524">
    <property type="term" value="F:ATP binding"/>
    <property type="evidence" value="ECO:0007669"/>
    <property type="project" value="UniProtKB-KW"/>
</dbReference>
<organism evidence="15 16">
    <name type="scientific">Dyadobacter psychrophilus</name>
    <dbReference type="NCBI Taxonomy" id="651661"/>
    <lineage>
        <taxon>Bacteria</taxon>
        <taxon>Pseudomonadati</taxon>
        <taxon>Bacteroidota</taxon>
        <taxon>Cytophagia</taxon>
        <taxon>Cytophagales</taxon>
        <taxon>Spirosomataceae</taxon>
        <taxon>Dyadobacter</taxon>
    </lineage>
</organism>
<feature type="domain" description="Helicase C-terminal" evidence="14">
    <location>
        <begin position="227"/>
        <end position="377"/>
    </location>
</feature>
<dbReference type="SUPFAM" id="SSF52540">
    <property type="entry name" value="P-loop containing nucleoside triphosphate hydrolases"/>
    <property type="match status" value="1"/>
</dbReference>
<dbReference type="InterPro" id="IPR014001">
    <property type="entry name" value="Helicase_ATP-bd"/>
</dbReference>
<dbReference type="InterPro" id="IPR001650">
    <property type="entry name" value="Helicase_C-like"/>
</dbReference>
<comment type="catalytic activity">
    <reaction evidence="9">
        <text>Couples ATP hydrolysis with the unwinding of duplex DNA by translocating in the 3'-5' direction.</text>
        <dbReference type="EC" id="5.6.2.4"/>
    </reaction>
</comment>
<keyword evidence="3" id="KW-0547">Nucleotide-binding</keyword>
<keyword evidence="4" id="KW-0378">Hydrolase</keyword>
<evidence type="ECO:0000256" key="7">
    <source>
        <dbReference type="ARBA" id="ARBA00023125"/>
    </source>
</evidence>
<evidence type="ECO:0000256" key="2">
    <source>
        <dbReference type="ARBA" id="ARBA00022723"/>
    </source>
</evidence>
<dbReference type="InterPro" id="IPR032284">
    <property type="entry name" value="RecQ_Zn-bd"/>
</dbReference>
<dbReference type="EC" id="5.6.2.4" evidence="10"/>
<evidence type="ECO:0000313" key="15">
    <source>
        <dbReference type="EMBL" id="SKC19401.1"/>
    </source>
</evidence>
<keyword evidence="8" id="KW-0413">Isomerase</keyword>
<dbReference type="SMART" id="SM00487">
    <property type="entry name" value="DEXDc"/>
    <property type="match status" value="1"/>
</dbReference>
<dbReference type="InterPro" id="IPR004589">
    <property type="entry name" value="DNA_helicase_ATP-dep_RecQ"/>
</dbReference>
<dbReference type="GO" id="GO:0016787">
    <property type="term" value="F:hydrolase activity"/>
    <property type="evidence" value="ECO:0007669"/>
    <property type="project" value="UniProtKB-KW"/>
</dbReference>
<keyword evidence="5 15" id="KW-0347">Helicase</keyword>
<gene>
    <name evidence="15" type="ORF">SAMN05660293_05471</name>
</gene>
<evidence type="ECO:0000256" key="12">
    <source>
        <dbReference type="ARBA" id="ARBA00044550"/>
    </source>
</evidence>
<dbReference type="OrthoDB" id="9763310at2"/>
<evidence type="ECO:0000256" key="6">
    <source>
        <dbReference type="ARBA" id="ARBA00022840"/>
    </source>
</evidence>
<dbReference type="GO" id="GO:0003677">
    <property type="term" value="F:DNA binding"/>
    <property type="evidence" value="ECO:0007669"/>
    <property type="project" value="UniProtKB-KW"/>
</dbReference>
<dbReference type="SMART" id="SM00490">
    <property type="entry name" value="HELICc"/>
    <property type="match status" value="1"/>
</dbReference>
<dbReference type="FunFam" id="3.40.50.300:FF:001389">
    <property type="entry name" value="ATP-dependent DNA helicase RecQ"/>
    <property type="match status" value="1"/>
</dbReference>
<evidence type="ECO:0000256" key="5">
    <source>
        <dbReference type="ARBA" id="ARBA00022806"/>
    </source>
</evidence>
<evidence type="ECO:0000256" key="9">
    <source>
        <dbReference type="ARBA" id="ARBA00034617"/>
    </source>
</evidence>
<evidence type="ECO:0000256" key="4">
    <source>
        <dbReference type="ARBA" id="ARBA00022801"/>
    </source>
</evidence>
<dbReference type="Gene3D" id="1.10.10.10">
    <property type="entry name" value="Winged helix-like DNA-binding domain superfamily/Winged helix DNA-binding domain"/>
    <property type="match status" value="1"/>
</dbReference>
<dbReference type="InterPro" id="IPR027417">
    <property type="entry name" value="P-loop_NTPase"/>
</dbReference>
<sequence>MTDLHAVLKQYWGYDTFRPFQEDAIKAVLNGIDTLVLLPTGGGKSVCFQVPVLAMEGVCIVVTPLIALMKDQVEQLKRRSISAAAIHSGMSKNEIDITLDNCIHGHTKFLYVSPERLRTDIMVARVKQMNVCLLAIDEAHCISAWGYDFRPAYLLISDFRKIIAGDTLANGKRPDVPVMALTATATEEVRADILEKLEMRNARVFKQSFARANLSYSAFSEENKERKLLQILKNVSGTAIVYVRTRKRTKELADWLNRQSISAQSYHAGLPFRERSDRQTAWIKNQVRVVVATNAFGMGIDKPDVRAVIHFDLPDNLEAYYQEAGRAGRDEQKAYAVALFTKIDLEELSESVERKYPPTEVLKRVYQALANYYKLAVGGGEFASFDFDIQEFTGIFGLAVNETHYALKLLEEEGFIQLSESFNDASKIHFLVDNRQLYDFQIRYQEMDSFIKVILRMYGGELFTEYVRISENELGQIYFAPENEVVRKLKFMHEREIIDYEPRKSKPQLTFLTPRYDAALLPLNVFEIGQKKDRDIKKARAVAHYASHTRICRTLLLLEYFNEFDAEECGVCDICIRNRKHDLAENPDLETAVVTFLGQNGPATPNELGKAFEAVQENEFLQTLQQLIKEEIVRYDITGKLSLTNKTQH</sequence>
<dbReference type="STRING" id="651661.SAMN05660293_05471"/>
<protein>
    <recommendedName>
        <fullName evidence="11">ATP-dependent DNA helicase RecQ</fullName>
        <ecNumber evidence="10">5.6.2.4</ecNumber>
    </recommendedName>
    <alternativeName>
        <fullName evidence="12">DNA 3'-5' helicase RecQ</fullName>
    </alternativeName>
</protein>
<keyword evidence="2" id="KW-0479">Metal-binding</keyword>
<reference evidence="16" key="1">
    <citation type="submission" date="2017-02" db="EMBL/GenBank/DDBJ databases">
        <authorList>
            <person name="Varghese N."/>
            <person name="Submissions S."/>
        </authorList>
    </citation>
    <scope>NUCLEOTIDE SEQUENCE [LARGE SCALE GENOMIC DNA]</scope>
    <source>
        <strain evidence="16">DSM 22270</strain>
    </source>
</reference>
<dbReference type="AlphaFoldDB" id="A0A1T5HFT5"/>
<dbReference type="GO" id="GO:0005737">
    <property type="term" value="C:cytoplasm"/>
    <property type="evidence" value="ECO:0007669"/>
    <property type="project" value="TreeGrafter"/>
</dbReference>
<dbReference type="GO" id="GO:0046872">
    <property type="term" value="F:metal ion binding"/>
    <property type="evidence" value="ECO:0007669"/>
    <property type="project" value="UniProtKB-KW"/>
</dbReference>
<keyword evidence="6" id="KW-0067">ATP-binding</keyword>
<evidence type="ECO:0000259" key="13">
    <source>
        <dbReference type="PROSITE" id="PS51192"/>
    </source>
</evidence>
<dbReference type="PROSITE" id="PS51192">
    <property type="entry name" value="HELICASE_ATP_BIND_1"/>
    <property type="match status" value="1"/>
</dbReference>
<name>A0A1T5HFT5_9BACT</name>
<comment type="similarity">
    <text evidence="1">Belongs to the helicase family. RecQ subfamily.</text>
</comment>
<evidence type="ECO:0000259" key="14">
    <source>
        <dbReference type="PROSITE" id="PS51194"/>
    </source>
</evidence>
<dbReference type="PANTHER" id="PTHR13710:SF105">
    <property type="entry name" value="ATP-DEPENDENT DNA HELICASE Q1"/>
    <property type="match status" value="1"/>
</dbReference>
<dbReference type="CDD" id="cd17920">
    <property type="entry name" value="DEXHc_RecQ"/>
    <property type="match status" value="1"/>
</dbReference>
<proteinExistence type="inferred from homology"/>
<dbReference type="RefSeq" id="WP_082217888.1">
    <property type="nucleotide sequence ID" value="NZ_FUZA01000013.1"/>
</dbReference>
<keyword evidence="16" id="KW-1185">Reference proteome</keyword>
<dbReference type="GO" id="GO:0043590">
    <property type="term" value="C:bacterial nucleoid"/>
    <property type="evidence" value="ECO:0007669"/>
    <property type="project" value="TreeGrafter"/>
</dbReference>
<keyword evidence="7" id="KW-0238">DNA-binding</keyword>
<dbReference type="Gene3D" id="3.40.50.300">
    <property type="entry name" value="P-loop containing nucleotide triphosphate hydrolases"/>
    <property type="match status" value="2"/>
</dbReference>
<feature type="domain" description="Helicase ATP-binding" evidence="13">
    <location>
        <begin position="25"/>
        <end position="203"/>
    </location>
</feature>
<dbReference type="Proteomes" id="UP000190897">
    <property type="component" value="Unassembled WGS sequence"/>
</dbReference>
<dbReference type="GO" id="GO:0006310">
    <property type="term" value="P:DNA recombination"/>
    <property type="evidence" value="ECO:0007669"/>
    <property type="project" value="InterPro"/>
</dbReference>
<dbReference type="GO" id="GO:0006281">
    <property type="term" value="P:DNA repair"/>
    <property type="evidence" value="ECO:0007669"/>
    <property type="project" value="TreeGrafter"/>
</dbReference>
<dbReference type="Pfam" id="PF00271">
    <property type="entry name" value="Helicase_C"/>
    <property type="match status" value="1"/>
</dbReference>
<dbReference type="PROSITE" id="PS51194">
    <property type="entry name" value="HELICASE_CTER"/>
    <property type="match status" value="1"/>
</dbReference>
<dbReference type="InterPro" id="IPR036388">
    <property type="entry name" value="WH-like_DNA-bd_sf"/>
</dbReference>
<evidence type="ECO:0000256" key="3">
    <source>
        <dbReference type="ARBA" id="ARBA00022741"/>
    </source>
</evidence>
<evidence type="ECO:0000256" key="11">
    <source>
        <dbReference type="ARBA" id="ARBA00044535"/>
    </source>
</evidence>
<dbReference type="GO" id="GO:0009378">
    <property type="term" value="F:four-way junction helicase activity"/>
    <property type="evidence" value="ECO:0007669"/>
    <property type="project" value="TreeGrafter"/>
</dbReference>
<evidence type="ECO:0000256" key="10">
    <source>
        <dbReference type="ARBA" id="ARBA00034808"/>
    </source>
</evidence>
<dbReference type="NCBIfam" id="TIGR00614">
    <property type="entry name" value="recQ_fam"/>
    <property type="match status" value="1"/>
</dbReference>
<dbReference type="Pfam" id="PF16124">
    <property type="entry name" value="RecQ_Zn_bind"/>
    <property type="match status" value="1"/>
</dbReference>
<dbReference type="Pfam" id="PF00270">
    <property type="entry name" value="DEAD"/>
    <property type="match status" value="1"/>
</dbReference>
<dbReference type="EMBL" id="FUZA01000013">
    <property type="protein sequence ID" value="SKC19401.1"/>
    <property type="molecule type" value="Genomic_DNA"/>
</dbReference>
<dbReference type="PANTHER" id="PTHR13710">
    <property type="entry name" value="DNA HELICASE RECQ FAMILY MEMBER"/>
    <property type="match status" value="1"/>
</dbReference>
<accession>A0A1T5HFT5</accession>